<dbReference type="Proteomes" id="UP000533598">
    <property type="component" value="Unassembled WGS sequence"/>
</dbReference>
<keyword evidence="1" id="KW-0812">Transmembrane</keyword>
<feature type="transmembrane region" description="Helical" evidence="1">
    <location>
        <begin position="308"/>
        <end position="326"/>
    </location>
</feature>
<keyword evidence="1" id="KW-1133">Transmembrane helix</keyword>
<dbReference type="GO" id="GO:0016757">
    <property type="term" value="F:glycosyltransferase activity"/>
    <property type="evidence" value="ECO:0007669"/>
    <property type="project" value="UniProtKB-KW"/>
</dbReference>
<proteinExistence type="predicted"/>
<reference evidence="2 3" key="1">
    <citation type="submission" date="2020-08" db="EMBL/GenBank/DDBJ databases">
        <title>Sequencing the genomes of 1000 actinobacteria strains.</title>
        <authorList>
            <person name="Klenk H.-P."/>
        </authorList>
    </citation>
    <scope>NUCLEOTIDE SEQUENCE [LARGE SCALE GENOMIC DNA]</scope>
    <source>
        <strain evidence="2 3">DSM 44230</strain>
    </source>
</reference>
<feature type="transmembrane region" description="Helical" evidence="1">
    <location>
        <begin position="36"/>
        <end position="57"/>
    </location>
</feature>
<feature type="transmembrane region" description="Helical" evidence="1">
    <location>
        <begin position="399"/>
        <end position="417"/>
    </location>
</feature>
<feature type="transmembrane region" description="Helical" evidence="1">
    <location>
        <begin position="429"/>
        <end position="453"/>
    </location>
</feature>
<feature type="transmembrane region" description="Helical" evidence="1">
    <location>
        <begin position="261"/>
        <end position="278"/>
    </location>
</feature>
<name>A0A7W7FY71_9PSEU</name>
<keyword evidence="2" id="KW-0328">Glycosyltransferase</keyword>
<dbReference type="EC" id="2.4.2.46" evidence="2"/>
<organism evidence="2 3">
    <name type="scientific">Crossiella cryophila</name>
    <dbReference type="NCBI Taxonomy" id="43355"/>
    <lineage>
        <taxon>Bacteria</taxon>
        <taxon>Bacillati</taxon>
        <taxon>Actinomycetota</taxon>
        <taxon>Actinomycetes</taxon>
        <taxon>Pseudonocardiales</taxon>
        <taxon>Pseudonocardiaceae</taxon>
        <taxon>Crossiella</taxon>
    </lineage>
</organism>
<evidence type="ECO:0000313" key="2">
    <source>
        <dbReference type="EMBL" id="MBB4679749.1"/>
    </source>
</evidence>
<gene>
    <name evidence="2" type="ORF">HNR67_005867</name>
</gene>
<accession>A0A7W7FY71</accession>
<feature type="transmembrane region" description="Helical" evidence="1">
    <location>
        <begin position="465"/>
        <end position="487"/>
    </location>
</feature>
<feature type="transmembrane region" description="Helical" evidence="1">
    <location>
        <begin position="370"/>
        <end position="393"/>
    </location>
</feature>
<dbReference type="RefSeq" id="WP_185005458.1">
    <property type="nucleotide sequence ID" value="NZ_BAAAUI010000001.1"/>
</dbReference>
<keyword evidence="3" id="KW-1185">Reference proteome</keyword>
<keyword evidence="1" id="KW-0472">Membrane</keyword>
<evidence type="ECO:0000256" key="1">
    <source>
        <dbReference type="SAM" id="Phobius"/>
    </source>
</evidence>
<dbReference type="EMBL" id="JACHMH010000001">
    <property type="protein sequence ID" value="MBB4679749.1"/>
    <property type="molecule type" value="Genomic_DNA"/>
</dbReference>
<feature type="transmembrane region" description="Helical" evidence="1">
    <location>
        <begin position="108"/>
        <end position="129"/>
    </location>
</feature>
<dbReference type="AlphaFoldDB" id="A0A7W7FY71"/>
<keyword evidence="2" id="KW-0808">Transferase</keyword>
<protein>
    <submittedName>
        <fullName evidence="2">Galactan 5-O-arabinofuranosyltransferase</fullName>
        <ecNumber evidence="2">2.4.2.46</ecNumber>
    </submittedName>
</protein>
<feature type="transmembrane region" description="Helical" evidence="1">
    <location>
        <begin position="207"/>
        <end position="226"/>
    </location>
</feature>
<feature type="transmembrane region" description="Helical" evidence="1">
    <location>
        <begin position="232"/>
        <end position="249"/>
    </location>
</feature>
<evidence type="ECO:0000313" key="3">
    <source>
        <dbReference type="Proteomes" id="UP000533598"/>
    </source>
</evidence>
<feature type="transmembrane region" description="Helical" evidence="1">
    <location>
        <begin position="284"/>
        <end position="301"/>
    </location>
</feature>
<sequence>MSSPHLERALEQDRALAREIATLEIAFTGRAARLRWLAPVLEVVVALLALTILLAWSGTVDVDPLDRLGQVSGLAGLQIRFAVLGLAVIAGLVLAARLRTGTELAGRLTAAAVAGLAGGLVGGGVLVGLRGTAWALNANHGDSGVLIRWAEGLLRGEVMPSNYPPLSVYALAGWTWLTGEPAGFALQDVQIIGVSLFAPLAYLAWRLVLRPGWALGIGVVSTLPLIDPYKPYANLVLVVFLPVLIRFLRTLRRADRASYRGLLLGGAAFGIGFGVLFLTYSGWYVWSAPGAVLTLLLLFPWKTAPGKGLAFVGATLVTFVLVSLRHLDGLLSGAGTTKDQYFYFDVLTDPAYFAMWLGDKPGRITSWPPAGELGGVGLFTIVLITGLALALALGLRRTAVLTVVACLTGTWLLRFYFASRMYAENAVQLYPRTVAEILYCLLVLTGYAVFLAVERFGVPRPRFVLPARVGLLAAMLLLLGSAGSAIADRHLPRNDNSAGSLAWVSQVNRMPDGSCSRYVPDNACVTDAEKLFEVKIPPRQR</sequence>
<feature type="transmembrane region" description="Helical" evidence="1">
    <location>
        <begin position="77"/>
        <end position="96"/>
    </location>
</feature>
<comment type="caution">
    <text evidence="2">The sequence shown here is derived from an EMBL/GenBank/DDBJ whole genome shotgun (WGS) entry which is preliminary data.</text>
</comment>